<dbReference type="RefSeq" id="XP_037218290.1">
    <property type="nucleotide sequence ID" value="XM_037365048.1"/>
</dbReference>
<dbReference type="Proteomes" id="UP000636479">
    <property type="component" value="Unassembled WGS sequence"/>
</dbReference>
<dbReference type="CDD" id="cd21037">
    <property type="entry name" value="MLKL_NTD"/>
    <property type="match status" value="1"/>
</dbReference>
<dbReference type="InterPro" id="IPR059179">
    <property type="entry name" value="MLKL-like_MCAfunc"/>
</dbReference>
<sequence length="336" mass="35698">MTLEDGGSQLCVCGDTTVTTAVRSSFLQPAPSPTMALSRAQELCVACATDATLGHAQRAAIALVELCIAVENAQSRRKRAVSMATLAVEILAPILQKAHDGDLSVEDPALKRLLKDITTTLGRMRSFIEQHPGFLKRPLESFQLKQKLKKSCKAVLKHSQSPTPANAKTKTVLEVVGLSAQVAAAVCDAPVLNAFKPIANVVALISNRAMAVKANREAATALTQHAENVTTSVLKHAVLAGGSEPALEALQSALQDAATLLDDRRGKYTAWLSATSDSARFASVSAKLDKALAVYTARETVETKAVLCRTTAQVSRLISVDDRRLSCTQLTLSLCN</sequence>
<comment type="caution">
    <text evidence="1">The sequence shown here is derived from an EMBL/GenBank/DDBJ whole genome shotgun (WGS) entry which is preliminary data.</text>
</comment>
<proteinExistence type="predicted"/>
<name>A0A8H6SID2_9AGAR</name>
<organism evidence="1 2">
    <name type="scientific">Mycena indigotica</name>
    <dbReference type="NCBI Taxonomy" id="2126181"/>
    <lineage>
        <taxon>Eukaryota</taxon>
        <taxon>Fungi</taxon>
        <taxon>Dikarya</taxon>
        <taxon>Basidiomycota</taxon>
        <taxon>Agaricomycotina</taxon>
        <taxon>Agaricomycetes</taxon>
        <taxon>Agaricomycetidae</taxon>
        <taxon>Agaricales</taxon>
        <taxon>Marasmiineae</taxon>
        <taxon>Mycenaceae</taxon>
        <taxon>Mycena</taxon>
    </lineage>
</organism>
<dbReference type="GeneID" id="59347564"/>
<gene>
    <name evidence="1" type="ORF">MIND_00838200</name>
</gene>
<accession>A0A8H6SID2</accession>
<protein>
    <submittedName>
        <fullName evidence="1">Uncharacterized protein</fullName>
    </submittedName>
</protein>
<dbReference type="AlphaFoldDB" id="A0A8H6SID2"/>
<dbReference type="EMBL" id="JACAZF010000007">
    <property type="protein sequence ID" value="KAF7298902.1"/>
    <property type="molecule type" value="Genomic_DNA"/>
</dbReference>
<evidence type="ECO:0000313" key="2">
    <source>
        <dbReference type="Proteomes" id="UP000636479"/>
    </source>
</evidence>
<keyword evidence="2" id="KW-1185">Reference proteome</keyword>
<evidence type="ECO:0000313" key="1">
    <source>
        <dbReference type="EMBL" id="KAF7298902.1"/>
    </source>
</evidence>
<dbReference type="OrthoDB" id="3042248at2759"/>
<reference evidence="1" key="1">
    <citation type="submission" date="2020-05" db="EMBL/GenBank/DDBJ databases">
        <title>Mycena genomes resolve the evolution of fungal bioluminescence.</title>
        <authorList>
            <person name="Tsai I.J."/>
        </authorList>
    </citation>
    <scope>NUCLEOTIDE SEQUENCE</scope>
    <source>
        <strain evidence="1">171206Taipei</strain>
    </source>
</reference>